<comment type="catalytic activity">
    <reaction evidence="1 7 8">
        <text>adenosine 5'-phosphosulfate + ATP = 3'-phosphoadenylyl sulfate + ADP + H(+)</text>
        <dbReference type="Rhea" id="RHEA:24152"/>
        <dbReference type="ChEBI" id="CHEBI:15378"/>
        <dbReference type="ChEBI" id="CHEBI:30616"/>
        <dbReference type="ChEBI" id="CHEBI:58243"/>
        <dbReference type="ChEBI" id="CHEBI:58339"/>
        <dbReference type="ChEBI" id="CHEBI:456216"/>
        <dbReference type="EC" id="2.7.1.25"/>
    </reaction>
</comment>
<dbReference type="SUPFAM" id="SSF52540">
    <property type="entry name" value="P-loop containing nucleoside triphosphate hydrolases"/>
    <property type="match status" value="1"/>
</dbReference>
<accession>A0A7C5M442</accession>
<dbReference type="UniPathway" id="UPA00140">
    <property type="reaction ID" value="UER00205"/>
</dbReference>
<dbReference type="PANTHER" id="PTHR42700">
    <property type="entry name" value="SULFATE ADENYLYLTRANSFERASE"/>
    <property type="match status" value="1"/>
</dbReference>
<dbReference type="PANTHER" id="PTHR42700:SF1">
    <property type="entry name" value="SULFATE ADENYLYLTRANSFERASE"/>
    <property type="match status" value="1"/>
</dbReference>
<evidence type="ECO:0000313" key="10">
    <source>
        <dbReference type="EMBL" id="HHF58053.1"/>
    </source>
</evidence>
<dbReference type="EMBL" id="DRTV01000100">
    <property type="protein sequence ID" value="HHF58053.1"/>
    <property type="molecule type" value="Genomic_DNA"/>
</dbReference>
<dbReference type="NCBIfam" id="NF004041">
    <property type="entry name" value="PRK05541.1"/>
    <property type="match status" value="1"/>
</dbReference>
<protein>
    <recommendedName>
        <fullName evidence="3 7">Adenylyl-sulfate kinase</fullName>
        <ecNumber evidence="3 7">2.7.1.25</ecNumber>
    </recommendedName>
    <alternativeName>
        <fullName evidence="7">APS kinase</fullName>
    </alternativeName>
    <alternativeName>
        <fullName evidence="7">ATP adenosine-5'-phosphosulfate 3'-phosphotransferase</fullName>
    </alternativeName>
    <alternativeName>
        <fullName evidence="7">Adenosine-5'-phosphosulfate kinase</fullName>
    </alternativeName>
</protein>
<evidence type="ECO:0000256" key="6">
    <source>
        <dbReference type="ARBA" id="ARBA00022840"/>
    </source>
</evidence>
<dbReference type="GO" id="GO:0004781">
    <property type="term" value="F:sulfate adenylyltransferase (ATP) activity"/>
    <property type="evidence" value="ECO:0007669"/>
    <property type="project" value="TreeGrafter"/>
</dbReference>
<name>A0A7C5M442_UNCW3</name>
<keyword evidence="6 7" id="KW-0067">ATP-binding</keyword>
<sequence>MDKACTIWFTGLPCSGKTTIANRVAEILKNKGCKVEQLDGDVTRKYLSKGLGFTKEDRDENIRRVGFVAKLLTRNGVFVTAAFVSPYREIRDEIRKEIGNFVEVYVKCPVEVCIERDVKGMYKKALKGEIKNFTGIDDPYEEPLNPEVIVETDKETVDQSVDKVIRKLAELGYIDEWNEPEGYSEEEEEMVKKRLEDLGYY</sequence>
<evidence type="ECO:0000256" key="3">
    <source>
        <dbReference type="ARBA" id="ARBA00012121"/>
    </source>
</evidence>
<dbReference type="GO" id="GO:0070814">
    <property type="term" value="P:hydrogen sulfide biosynthetic process"/>
    <property type="evidence" value="ECO:0007669"/>
    <property type="project" value="UniProtKB-UniRule"/>
</dbReference>
<comment type="pathway">
    <text evidence="2 7 8">Sulfur metabolism; hydrogen sulfide biosynthesis; sulfite from sulfate: step 2/3.</text>
</comment>
<dbReference type="Proteomes" id="UP000886014">
    <property type="component" value="Unassembled WGS sequence"/>
</dbReference>
<dbReference type="GO" id="GO:0010134">
    <property type="term" value="P:sulfate assimilation via adenylyl sulfate reduction"/>
    <property type="evidence" value="ECO:0007669"/>
    <property type="project" value="TreeGrafter"/>
</dbReference>
<dbReference type="NCBIfam" id="TIGR00455">
    <property type="entry name" value="apsK"/>
    <property type="match status" value="1"/>
</dbReference>
<dbReference type="AlphaFoldDB" id="A0A7C5M442"/>
<feature type="active site" description="Phosphoserine intermediate" evidence="7">
    <location>
        <position position="85"/>
    </location>
</feature>
<keyword evidence="4 7" id="KW-0808">Transferase</keyword>
<comment type="similarity">
    <text evidence="7 8">Belongs to the APS kinase family.</text>
</comment>
<comment type="function">
    <text evidence="7 8">Catalyzes the synthesis of activated sulfate.</text>
</comment>
<organism evidence="10">
    <name type="scientific">candidate division WOR-3 bacterium</name>
    <dbReference type="NCBI Taxonomy" id="2052148"/>
    <lineage>
        <taxon>Bacteria</taxon>
        <taxon>Bacteria division WOR-3</taxon>
    </lineage>
</organism>
<evidence type="ECO:0000256" key="2">
    <source>
        <dbReference type="ARBA" id="ARBA00004806"/>
    </source>
</evidence>
<comment type="caution">
    <text evidence="10">The sequence shown here is derived from an EMBL/GenBank/DDBJ whole genome shotgun (WGS) entry which is preliminary data.</text>
</comment>
<reference evidence="10" key="1">
    <citation type="journal article" date="2020" name="mSystems">
        <title>Genome- and Community-Level Interaction Insights into Carbon Utilization and Element Cycling Functions of Hydrothermarchaeota in Hydrothermal Sediment.</title>
        <authorList>
            <person name="Zhou Z."/>
            <person name="Liu Y."/>
            <person name="Xu W."/>
            <person name="Pan J."/>
            <person name="Luo Z.H."/>
            <person name="Li M."/>
        </authorList>
    </citation>
    <scope>NUCLEOTIDE SEQUENCE [LARGE SCALE GENOMIC DNA]</scope>
    <source>
        <strain evidence="10">HyVt-94</strain>
    </source>
</reference>
<dbReference type="NCBIfam" id="NF002059">
    <property type="entry name" value="PRK00889.1"/>
    <property type="match status" value="1"/>
</dbReference>
<dbReference type="HAMAP" id="MF_00065">
    <property type="entry name" value="Adenylyl_sulf_kinase"/>
    <property type="match status" value="1"/>
</dbReference>
<evidence type="ECO:0000256" key="5">
    <source>
        <dbReference type="ARBA" id="ARBA00022741"/>
    </source>
</evidence>
<dbReference type="EC" id="2.7.1.25" evidence="3 7"/>
<dbReference type="CDD" id="cd02027">
    <property type="entry name" value="APSK"/>
    <property type="match status" value="1"/>
</dbReference>
<dbReference type="GO" id="GO:0019379">
    <property type="term" value="P:sulfate assimilation, phosphoadenylyl sulfate reduction by phosphoadenylyl-sulfate reductase (thioredoxin)"/>
    <property type="evidence" value="ECO:0007669"/>
    <property type="project" value="TreeGrafter"/>
</dbReference>
<dbReference type="InterPro" id="IPR050512">
    <property type="entry name" value="Sulf_AdTrans/APS_kinase"/>
</dbReference>
<dbReference type="NCBIfam" id="NF003013">
    <property type="entry name" value="PRK03846.1"/>
    <property type="match status" value="1"/>
</dbReference>
<dbReference type="InterPro" id="IPR002891">
    <property type="entry name" value="APS"/>
</dbReference>
<feature type="binding site" evidence="7">
    <location>
        <begin position="11"/>
        <end position="18"/>
    </location>
    <ligand>
        <name>ATP</name>
        <dbReference type="ChEBI" id="CHEBI:30616"/>
    </ligand>
</feature>
<keyword evidence="7 8" id="KW-0418">Kinase</keyword>
<dbReference type="GO" id="GO:0005524">
    <property type="term" value="F:ATP binding"/>
    <property type="evidence" value="ECO:0007669"/>
    <property type="project" value="UniProtKB-UniRule"/>
</dbReference>
<evidence type="ECO:0000256" key="1">
    <source>
        <dbReference type="ARBA" id="ARBA00001823"/>
    </source>
</evidence>
<dbReference type="FunFam" id="3.40.50.300:FF:000802">
    <property type="entry name" value="Sulfate adenylyltransferase"/>
    <property type="match status" value="1"/>
</dbReference>
<evidence type="ECO:0000259" key="9">
    <source>
        <dbReference type="Pfam" id="PF01583"/>
    </source>
</evidence>
<dbReference type="GO" id="GO:0004020">
    <property type="term" value="F:adenylylsulfate kinase activity"/>
    <property type="evidence" value="ECO:0007669"/>
    <property type="project" value="UniProtKB-UniRule"/>
</dbReference>
<keyword evidence="5 7" id="KW-0547">Nucleotide-binding</keyword>
<dbReference type="InterPro" id="IPR027417">
    <property type="entry name" value="P-loop_NTPase"/>
</dbReference>
<feature type="domain" description="APS kinase" evidence="9">
    <location>
        <begin position="4"/>
        <end position="150"/>
    </location>
</feature>
<dbReference type="Pfam" id="PF01583">
    <property type="entry name" value="APS_kinase"/>
    <property type="match status" value="1"/>
</dbReference>
<evidence type="ECO:0000256" key="8">
    <source>
        <dbReference type="RuleBase" id="RU004347"/>
    </source>
</evidence>
<evidence type="ECO:0000256" key="7">
    <source>
        <dbReference type="HAMAP-Rule" id="MF_00065"/>
    </source>
</evidence>
<gene>
    <name evidence="7 10" type="primary">cysC</name>
    <name evidence="10" type="ORF">ENL41_01350</name>
</gene>
<dbReference type="GO" id="GO:0005737">
    <property type="term" value="C:cytoplasm"/>
    <property type="evidence" value="ECO:0007669"/>
    <property type="project" value="TreeGrafter"/>
</dbReference>
<proteinExistence type="inferred from homology"/>
<evidence type="ECO:0000256" key="4">
    <source>
        <dbReference type="ARBA" id="ARBA00022679"/>
    </source>
</evidence>
<dbReference type="Gene3D" id="3.40.50.300">
    <property type="entry name" value="P-loop containing nucleotide triphosphate hydrolases"/>
    <property type="match status" value="1"/>
</dbReference>
<keyword evidence="7" id="KW-0597">Phosphoprotein</keyword>
<dbReference type="InterPro" id="IPR059117">
    <property type="entry name" value="APS_kinase_dom"/>
</dbReference>